<evidence type="ECO:0000313" key="3">
    <source>
        <dbReference type="Proteomes" id="UP001214576"/>
    </source>
</evidence>
<dbReference type="Proteomes" id="UP001214576">
    <property type="component" value="Unassembled WGS sequence"/>
</dbReference>
<dbReference type="AlphaFoldDB" id="A0AAD4UAS4"/>
<dbReference type="EMBL" id="JAKZEL010000009">
    <property type="protein sequence ID" value="KAI4540155.1"/>
    <property type="molecule type" value="Genomic_DNA"/>
</dbReference>
<protein>
    <submittedName>
        <fullName evidence="2">Uncharacterized protein</fullName>
    </submittedName>
</protein>
<comment type="caution">
    <text evidence="2">The sequence shown here is derived from an EMBL/GenBank/DDBJ whole genome shotgun (WGS) entry which is preliminary data.</text>
</comment>
<evidence type="ECO:0000256" key="1">
    <source>
        <dbReference type="SAM" id="MobiDB-lite"/>
    </source>
</evidence>
<accession>A0AAD4UAS4</accession>
<gene>
    <name evidence="2" type="ORF">MG293_009196</name>
</gene>
<reference evidence="2" key="1">
    <citation type="submission" date="2022-03" db="EMBL/GenBank/DDBJ databases">
        <title>Genomic analyses of argali, domestic sheep and their hybrids provide insights into chromosomal evolution, heterosis and genetic basis of agronomic traits.</title>
        <authorList>
            <person name="Li M."/>
        </authorList>
    </citation>
    <scope>NUCLEOTIDE SEQUENCE</scope>
    <source>
        <strain evidence="2">CAU-MHL-2022a</strain>
        <tissue evidence="2">Skin</tissue>
    </source>
</reference>
<organism evidence="2 3">
    <name type="scientific">Ovis ammon polii</name>
    <dbReference type="NCBI Taxonomy" id="230172"/>
    <lineage>
        <taxon>Eukaryota</taxon>
        <taxon>Metazoa</taxon>
        <taxon>Chordata</taxon>
        <taxon>Craniata</taxon>
        <taxon>Vertebrata</taxon>
        <taxon>Euteleostomi</taxon>
        <taxon>Mammalia</taxon>
        <taxon>Eutheria</taxon>
        <taxon>Laurasiatheria</taxon>
        <taxon>Artiodactyla</taxon>
        <taxon>Ruminantia</taxon>
        <taxon>Pecora</taxon>
        <taxon>Bovidae</taxon>
        <taxon>Caprinae</taxon>
        <taxon>Ovis</taxon>
    </lineage>
</organism>
<keyword evidence="3" id="KW-1185">Reference proteome</keyword>
<sequence>MASNFSSALAGAVAVPPLKPTGSSLQGPVICEHFLRHTAVLQPFTQPTAMKSQSSTAPLCPMSDQSWPSTHSPVPQALQHLDNGPAS</sequence>
<name>A0AAD4UAS4_OVIAM</name>
<feature type="compositionally biased region" description="Polar residues" evidence="1">
    <location>
        <begin position="48"/>
        <end position="73"/>
    </location>
</feature>
<feature type="region of interest" description="Disordered" evidence="1">
    <location>
        <begin position="48"/>
        <end position="87"/>
    </location>
</feature>
<proteinExistence type="predicted"/>
<evidence type="ECO:0000313" key="2">
    <source>
        <dbReference type="EMBL" id="KAI4540155.1"/>
    </source>
</evidence>